<comment type="caution">
    <text evidence="3">The sequence shown here is derived from an EMBL/GenBank/DDBJ whole genome shotgun (WGS) entry which is preliminary data.</text>
</comment>
<dbReference type="AlphaFoldDB" id="A0A919QE16"/>
<dbReference type="Pfam" id="PF03372">
    <property type="entry name" value="Exo_endo_phos"/>
    <property type="match status" value="1"/>
</dbReference>
<organism evidence="3 4">
    <name type="scientific">Acrocarpospora phusangensis</name>
    <dbReference type="NCBI Taxonomy" id="1070424"/>
    <lineage>
        <taxon>Bacteria</taxon>
        <taxon>Bacillati</taxon>
        <taxon>Actinomycetota</taxon>
        <taxon>Actinomycetes</taxon>
        <taxon>Streptosporangiales</taxon>
        <taxon>Streptosporangiaceae</taxon>
        <taxon>Acrocarpospora</taxon>
    </lineage>
</organism>
<protein>
    <submittedName>
        <fullName evidence="3">Endonuclease</fullName>
    </submittedName>
</protein>
<evidence type="ECO:0000313" key="3">
    <source>
        <dbReference type="EMBL" id="GIH27146.1"/>
    </source>
</evidence>
<feature type="transmembrane region" description="Helical" evidence="1">
    <location>
        <begin position="59"/>
        <end position="78"/>
    </location>
</feature>
<feature type="transmembrane region" description="Helical" evidence="1">
    <location>
        <begin position="32"/>
        <end position="52"/>
    </location>
</feature>
<keyword evidence="3" id="KW-0540">Nuclease</keyword>
<dbReference type="InterPro" id="IPR005135">
    <property type="entry name" value="Endo/exonuclease/phosphatase"/>
</dbReference>
<dbReference type="EMBL" id="BOOA01000050">
    <property type="protein sequence ID" value="GIH27146.1"/>
    <property type="molecule type" value="Genomic_DNA"/>
</dbReference>
<proteinExistence type="predicted"/>
<evidence type="ECO:0000256" key="1">
    <source>
        <dbReference type="SAM" id="Phobius"/>
    </source>
</evidence>
<dbReference type="SUPFAM" id="SSF56219">
    <property type="entry name" value="DNase I-like"/>
    <property type="match status" value="1"/>
</dbReference>
<dbReference type="GO" id="GO:0004519">
    <property type="term" value="F:endonuclease activity"/>
    <property type="evidence" value="ECO:0007669"/>
    <property type="project" value="UniProtKB-KW"/>
</dbReference>
<keyword evidence="1" id="KW-0812">Transmembrane</keyword>
<gene>
    <name evidence="3" type="ORF">Aph01nite_54560</name>
</gene>
<keyword evidence="3" id="KW-0255">Endonuclease</keyword>
<name>A0A919QE16_9ACTN</name>
<feature type="domain" description="Endonuclease/exonuclease/phosphatase" evidence="2">
    <location>
        <begin position="96"/>
        <end position="301"/>
    </location>
</feature>
<keyword evidence="1" id="KW-0472">Membrane</keyword>
<keyword evidence="3" id="KW-0378">Hydrolase</keyword>
<evidence type="ECO:0000259" key="2">
    <source>
        <dbReference type="Pfam" id="PF03372"/>
    </source>
</evidence>
<keyword evidence="4" id="KW-1185">Reference proteome</keyword>
<accession>A0A919QE16</accession>
<dbReference type="Proteomes" id="UP000640052">
    <property type="component" value="Unassembled WGS sequence"/>
</dbReference>
<keyword evidence="1" id="KW-1133">Transmembrane helix</keyword>
<dbReference type="InterPro" id="IPR036691">
    <property type="entry name" value="Endo/exonu/phosph_ase_sf"/>
</dbReference>
<dbReference type="Gene3D" id="3.60.10.10">
    <property type="entry name" value="Endonuclease/exonuclease/phosphatase"/>
    <property type="match status" value="1"/>
</dbReference>
<reference evidence="3" key="1">
    <citation type="submission" date="2021-01" db="EMBL/GenBank/DDBJ databases">
        <title>Whole genome shotgun sequence of Acrocarpospora phusangensis NBRC 108782.</title>
        <authorList>
            <person name="Komaki H."/>
            <person name="Tamura T."/>
        </authorList>
    </citation>
    <scope>NUCLEOTIDE SEQUENCE</scope>
    <source>
        <strain evidence="3">NBRC 108782</strain>
    </source>
</reference>
<evidence type="ECO:0000313" key="4">
    <source>
        <dbReference type="Proteomes" id="UP000640052"/>
    </source>
</evidence>
<sequence length="311" mass="32931">MTVLVWVVVAAFGSWAGLRFSMWEVNFTWVQLVAFTPAVALISLVAPVLALLTRRWTALAVGVAVSGMLATMVLPRAIADSNPVTSGSSLRVLASNLKVGDAPPEALTRLVRDLRADVLAVQELTPAAAEGLEAAGLSQVLPFHVGEARPGVGGSGIYSRFPLTMTELLDFGGFGQARATVETPGGKVDIVSVHPCAPVEKSLHRCWEDGLAALPRPDGTPKVLLGDFNATLDHVRMRDLLTAGYRDAADATGNGLTPTWPSIAWTLYGLPIPPVTLDHILVNQATAVHAFSTHTLPETDHRAVFATLSLP</sequence>